<accession>A0ACB9L0I7</accession>
<reference evidence="2" key="1">
    <citation type="journal article" date="2023" name="Front. Plant Sci.">
        <title>Chromosomal-level genome assembly of Melastoma candidum provides insights into trichome evolution.</title>
        <authorList>
            <person name="Zhong Y."/>
            <person name="Wu W."/>
            <person name="Sun C."/>
            <person name="Zou P."/>
            <person name="Liu Y."/>
            <person name="Dai S."/>
            <person name="Zhou R."/>
        </authorList>
    </citation>
    <scope>NUCLEOTIDE SEQUENCE [LARGE SCALE GENOMIC DNA]</scope>
</reference>
<sequence length="291" mass="33053">MATALLPARVAASRHALSVSQLIRTCPLEPKFFPKRCGFCAISAQLIRSPQLVELEYAELNLPRNPSEELGHVRIRQHVNPLRSSLSVPAEIPDWSRVFKDPALPLMVDIGCGSGRFLLWLARRNPDLQNYLGLEIRQKLVKRADCWAKGIGLDNVHFMFANATISFQSMVSTYPGPLMFVSVLCPDPHFKKRHHKRRVVQKPLVASIVDSLVPGGKVFIQSDVFEVALDMRDQFDEHSHVLEHIDSIDPSISCDGDGWLVDNPMGIRTEREIHVDWEGGRVYRRMYQKRN</sequence>
<evidence type="ECO:0000313" key="1">
    <source>
        <dbReference type="EMBL" id="KAI4302872.1"/>
    </source>
</evidence>
<dbReference type="Proteomes" id="UP001057402">
    <property type="component" value="Chromosome 12"/>
</dbReference>
<comment type="caution">
    <text evidence="1">The sequence shown here is derived from an EMBL/GenBank/DDBJ whole genome shotgun (WGS) entry which is preliminary data.</text>
</comment>
<evidence type="ECO:0000313" key="2">
    <source>
        <dbReference type="Proteomes" id="UP001057402"/>
    </source>
</evidence>
<proteinExistence type="predicted"/>
<organism evidence="1 2">
    <name type="scientific">Melastoma candidum</name>
    <dbReference type="NCBI Taxonomy" id="119954"/>
    <lineage>
        <taxon>Eukaryota</taxon>
        <taxon>Viridiplantae</taxon>
        <taxon>Streptophyta</taxon>
        <taxon>Embryophyta</taxon>
        <taxon>Tracheophyta</taxon>
        <taxon>Spermatophyta</taxon>
        <taxon>Magnoliopsida</taxon>
        <taxon>eudicotyledons</taxon>
        <taxon>Gunneridae</taxon>
        <taxon>Pentapetalae</taxon>
        <taxon>rosids</taxon>
        <taxon>malvids</taxon>
        <taxon>Myrtales</taxon>
        <taxon>Melastomataceae</taxon>
        <taxon>Melastomatoideae</taxon>
        <taxon>Melastomateae</taxon>
        <taxon>Melastoma</taxon>
    </lineage>
</organism>
<gene>
    <name evidence="1" type="ORF">MLD38_038570</name>
</gene>
<name>A0ACB9L0I7_9MYRT</name>
<keyword evidence="2" id="KW-1185">Reference proteome</keyword>
<dbReference type="EMBL" id="CM042891">
    <property type="protein sequence ID" value="KAI4302872.1"/>
    <property type="molecule type" value="Genomic_DNA"/>
</dbReference>
<protein>
    <submittedName>
        <fullName evidence="1">Uncharacterized protein</fullName>
    </submittedName>
</protein>